<keyword evidence="5 10" id="KW-0732">Signal</keyword>
<feature type="disulfide bond" evidence="11">
    <location>
        <begin position="40"/>
        <end position="46"/>
    </location>
</feature>
<keyword evidence="6 10" id="KW-0472">Membrane</keyword>
<evidence type="ECO:0000256" key="9">
    <source>
        <dbReference type="ARBA" id="ARBA00023288"/>
    </source>
</evidence>
<proteinExistence type="inferred from homology"/>
<dbReference type="InterPro" id="IPR003438">
    <property type="entry name" value="GDNF_rcpt"/>
</dbReference>
<keyword evidence="15" id="KW-1185">Reference proteome</keyword>
<organism evidence="14 15">
    <name type="scientific">Chiloscyllium punctatum</name>
    <name type="common">Brownbanded bambooshark</name>
    <name type="synonym">Hemiscyllium punctatum</name>
    <dbReference type="NCBI Taxonomy" id="137246"/>
    <lineage>
        <taxon>Eukaryota</taxon>
        <taxon>Metazoa</taxon>
        <taxon>Chordata</taxon>
        <taxon>Craniata</taxon>
        <taxon>Vertebrata</taxon>
        <taxon>Chondrichthyes</taxon>
        <taxon>Elasmobranchii</taxon>
        <taxon>Galeomorphii</taxon>
        <taxon>Galeoidea</taxon>
        <taxon>Orectolobiformes</taxon>
        <taxon>Hemiscylliidae</taxon>
        <taxon>Chiloscyllium</taxon>
    </lineage>
</organism>
<comment type="caution">
    <text evidence="14">The sequence shown here is derived from an EMBL/GenBank/DDBJ whole genome shotgun (WGS) entry which is preliminary data.</text>
</comment>
<dbReference type="AlphaFoldDB" id="A0A401SSX3"/>
<feature type="disulfide bond" evidence="11">
    <location>
        <begin position="177"/>
        <end position="192"/>
    </location>
</feature>
<dbReference type="PRINTS" id="PR01316">
    <property type="entry name" value="GDNFRECEPTOR"/>
</dbReference>
<evidence type="ECO:0000256" key="6">
    <source>
        <dbReference type="ARBA" id="ARBA00023136"/>
    </source>
</evidence>
<dbReference type="PANTHER" id="PTHR10269">
    <property type="entry name" value="GDNF RECEPTOR ALPHA"/>
    <property type="match status" value="1"/>
</dbReference>
<accession>A0A401SSX3</accession>
<dbReference type="GO" id="GO:0007399">
    <property type="term" value="P:nervous system development"/>
    <property type="evidence" value="ECO:0007669"/>
    <property type="project" value="TreeGrafter"/>
</dbReference>
<dbReference type="InterPro" id="IPR037193">
    <property type="entry name" value="GDNF_alpha"/>
</dbReference>
<dbReference type="PIRSF" id="PIRSF038071">
    <property type="entry name" value="GDNF_family_receptor_alpha"/>
    <property type="match status" value="1"/>
</dbReference>
<dbReference type="GO" id="GO:0009897">
    <property type="term" value="C:external side of plasma membrane"/>
    <property type="evidence" value="ECO:0007669"/>
    <property type="project" value="TreeGrafter"/>
</dbReference>
<dbReference type="PANTHER" id="PTHR10269:SF4">
    <property type="entry name" value="GDNF FAMILY RECEPTOR ALPHA-2"/>
    <property type="match status" value="1"/>
</dbReference>
<gene>
    <name evidence="14" type="ORF">chiPu_0011965</name>
</gene>
<dbReference type="Pfam" id="PF02351">
    <property type="entry name" value="GDNF"/>
    <property type="match status" value="3"/>
</dbReference>
<feature type="disulfide bond" evidence="11">
    <location>
        <begin position="267"/>
        <end position="285"/>
    </location>
</feature>
<keyword evidence="4" id="KW-0336">GPI-anchor</keyword>
<dbReference type="OrthoDB" id="9435188at2759"/>
<dbReference type="SMART" id="SM00907">
    <property type="entry name" value="GDNF"/>
    <property type="match status" value="3"/>
</dbReference>
<feature type="disulfide bond" evidence="11">
    <location>
        <begin position="277"/>
        <end position="337"/>
    </location>
</feature>
<feature type="disulfide bond" evidence="11">
    <location>
        <begin position="315"/>
        <end position="325"/>
    </location>
</feature>
<dbReference type="OMA" id="KPECDKF"/>
<evidence type="ECO:0000256" key="3">
    <source>
        <dbReference type="ARBA" id="ARBA00022475"/>
    </source>
</evidence>
<dbReference type="InterPro" id="IPR017372">
    <property type="entry name" value="Glial_neurotroph_fac_rcpt_a1/2"/>
</dbReference>
<protein>
    <recommendedName>
        <fullName evidence="10">GDNF family receptor alpha</fullName>
    </recommendedName>
</protein>
<keyword evidence="8 12" id="KW-0325">Glycoprotein</keyword>
<feature type="signal peptide" evidence="10">
    <location>
        <begin position="1"/>
        <end position="21"/>
    </location>
</feature>
<evidence type="ECO:0000256" key="12">
    <source>
        <dbReference type="PIRSR" id="PIRSR038071-2"/>
    </source>
</evidence>
<dbReference type="InterPro" id="IPR016017">
    <property type="entry name" value="GDNF/GAS1"/>
</dbReference>
<evidence type="ECO:0000256" key="5">
    <source>
        <dbReference type="ARBA" id="ARBA00022729"/>
    </source>
</evidence>
<dbReference type="GO" id="GO:0007169">
    <property type="term" value="P:cell surface receptor protein tyrosine kinase signaling pathway"/>
    <property type="evidence" value="ECO:0007669"/>
    <property type="project" value="UniProtKB-ARBA"/>
</dbReference>
<feature type="chain" id="PRO_5018824851" description="GDNF family receptor alpha" evidence="10">
    <location>
        <begin position="22"/>
        <end position="469"/>
    </location>
</feature>
<comment type="similarity">
    <text evidence="2 10">Belongs to the GDNFR family.</text>
</comment>
<dbReference type="GO" id="GO:0038023">
    <property type="term" value="F:signaling receptor activity"/>
    <property type="evidence" value="ECO:0007669"/>
    <property type="project" value="UniProtKB-UniRule"/>
</dbReference>
<keyword evidence="7 10" id="KW-0675">Receptor</keyword>
<evidence type="ECO:0000259" key="13">
    <source>
        <dbReference type="SMART" id="SM00907"/>
    </source>
</evidence>
<name>A0A401SSX3_CHIPU</name>
<feature type="domain" description="GDNF/GAS1" evidence="13">
    <location>
        <begin position="243"/>
        <end position="337"/>
    </location>
</feature>
<evidence type="ECO:0000256" key="2">
    <source>
        <dbReference type="ARBA" id="ARBA00005961"/>
    </source>
</evidence>
<keyword evidence="9" id="KW-0449">Lipoprotein</keyword>
<evidence type="ECO:0000256" key="4">
    <source>
        <dbReference type="ARBA" id="ARBA00022622"/>
    </source>
</evidence>
<evidence type="ECO:0000256" key="11">
    <source>
        <dbReference type="PIRSR" id="PIRSR038071-1"/>
    </source>
</evidence>
<keyword evidence="11" id="KW-1015">Disulfide bond</keyword>
<feature type="disulfide bond" evidence="11">
    <location>
        <begin position="250"/>
        <end position="256"/>
    </location>
</feature>
<evidence type="ECO:0000256" key="8">
    <source>
        <dbReference type="ARBA" id="ARBA00023180"/>
    </source>
</evidence>
<dbReference type="STRING" id="137246.A0A401SSX3"/>
<comment type="subcellular location">
    <subcellularLocation>
        <location evidence="1">Cell membrane</location>
        <topology evidence="1">Lipid-anchor</topology>
        <topology evidence="1">GPI-anchor</topology>
    </subcellularLocation>
</comment>
<feature type="glycosylation site" description="N-linked (GlcNAc...) asparagine" evidence="12">
    <location>
        <position position="407"/>
    </location>
</feature>
<reference evidence="14 15" key="1">
    <citation type="journal article" date="2018" name="Nat. Ecol. Evol.">
        <title>Shark genomes provide insights into elasmobranch evolution and the origin of vertebrates.</title>
        <authorList>
            <person name="Hara Y"/>
            <person name="Yamaguchi K"/>
            <person name="Onimaru K"/>
            <person name="Kadota M"/>
            <person name="Koyanagi M"/>
            <person name="Keeley SD"/>
            <person name="Tatsumi K"/>
            <person name="Tanaka K"/>
            <person name="Motone F"/>
            <person name="Kageyama Y"/>
            <person name="Nozu R"/>
            <person name="Adachi N"/>
            <person name="Nishimura O"/>
            <person name="Nakagawa R"/>
            <person name="Tanegashima C"/>
            <person name="Kiyatake I"/>
            <person name="Matsumoto R"/>
            <person name="Murakumo K"/>
            <person name="Nishida K"/>
            <person name="Terakita A"/>
            <person name="Kuratani S"/>
            <person name="Sato K"/>
            <person name="Hyodo S Kuraku.S."/>
        </authorList>
    </citation>
    <scope>NUCLEOTIDE SEQUENCE [LARGE SCALE GENOMIC DNA]</scope>
</reference>
<feature type="disulfide bond" evidence="11">
    <location>
        <begin position="160"/>
        <end position="166"/>
    </location>
</feature>
<dbReference type="SUPFAM" id="SSF110035">
    <property type="entry name" value="GDNF receptor-like"/>
    <property type="match status" value="1"/>
</dbReference>
<dbReference type="FunFam" id="1.10.220.110:FF:000001">
    <property type="entry name" value="GDNF family receptor alpha"/>
    <property type="match status" value="1"/>
</dbReference>
<dbReference type="Proteomes" id="UP000287033">
    <property type="component" value="Unassembled WGS sequence"/>
</dbReference>
<dbReference type="GO" id="GO:0043235">
    <property type="term" value="C:receptor complex"/>
    <property type="evidence" value="ECO:0007669"/>
    <property type="project" value="TreeGrafter"/>
</dbReference>
<feature type="domain" description="GDNF/GAS1" evidence="13">
    <location>
        <begin position="153"/>
        <end position="233"/>
    </location>
</feature>
<feature type="disulfide bond" evidence="11">
    <location>
        <begin position="187"/>
        <end position="233"/>
    </location>
</feature>
<feature type="disulfide bond" evidence="11">
    <location>
        <begin position="153"/>
        <end position="214"/>
    </location>
</feature>
<evidence type="ECO:0000256" key="10">
    <source>
        <dbReference type="PIRNR" id="PIRNR038071"/>
    </source>
</evidence>
<evidence type="ECO:0000256" key="1">
    <source>
        <dbReference type="ARBA" id="ARBA00004609"/>
    </source>
</evidence>
<dbReference type="Gene3D" id="1.10.220.110">
    <property type="entry name" value="GDNF binding domain"/>
    <property type="match status" value="1"/>
</dbReference>
<dbReference type="EMBL" id="BEZZ01000521">
    <property type="protein sequence ID" value="GCC33495.1"/>
    <property type="molecule type" value="Genomic_DNA"/>
</dbReference>
<evidence type="ECO:0000313" key="14">
    <source>
        <dbReference type="EMBL" id="GCC33495.1"/>
    </source>
</evidence>
<feature type="disulfide bond" evidence="11">
    <location>
        <begin position="216"/>
        <end position="221"/>
    </location>
</feature>
<keyword evidence="3 10" id="KW-1003">Cell membrane</keyword>
<feature type="domain" description="GDNF/GAS1" evidence="13">
    <location>
        <begin position="33"/>
        <end position="112"/>
    </location>
</feature>
<feature type="disulfide bond" evidence="11">
    <location>
        <begin position="243"/>
        <end position="313"/>
    </location>
</feature>
<evidence type="ECO:0000313" key="15">
    <source>
        <dbReference type="Proteomes" id="UP000287033"/>
    </source>
</evidence>
<sequence>MICANLFIFLIFIDEVLRSAGDPVLPGTWRVDCVRANELCTAEPGCSSRYRTLRQCLAGKAAMLFGPEAKNECIAAMVALQQSPLFDCQCKRAMKKEKQCLATYWSIHHSFQQGNDLYENSPYEPVSSRLSDIFRLAAISSGLEPTGARGNQCLDAAKACNLNDTCKRYRSMYISTCVKRTSTSDTCSRRKCHKSLRQFFDRVPAEYSYRLLFCSCNDPACAERRRQTIVPTCSYEDKEKLNCLTLHQTCKMDYVCRSRLADFLTNCQPSAQSLSGCFRENYAACLLSYSGLIGSDMTPNYIDATDIVVAPWCTCSGSGNQKEECDKFLNYFKANTCLRNAMQAFGNGTDVNMWKPSFPTRATSLLKTENTIESAQPSDHIKEITTADDANILTMCSDLQGTGPKFNTSKEQSLCLPETQVPVVNKKIKEMDKIHSYADPRNGYSFSACVRASGAWVAISFFIVTTLAS</sequence>
<evidence type="ECO:0000256" key="7">
    <source>
        <dbReference type="ARBA" id="ARBA00023170"/>
    </source>
</evidence>
<feature type="glycosylation site" description="N-linked (GlcNAc...) asparagine" evidence="12">
    <location>
        <position position="347"/>
    </location>
</feature>